<evidence type="ECO:0000313" key="3">
    <source>
        <dbReference type="Proteomes" id="UP000018780"/>
    </source>
</evidence>
<protein>
    <submittedName>
        <fullName evidence="2">Uncharacterized protein</fullName>
    </submittedName>
</protein>
<dbReference type="OrthoDB" id="9888898at2"/>
<dbReference type="Proteomes" id="UP000018780">
    <property type="component" value="Plasmid unnamed"/>
</dbReference>
<reference evidence="2 3" key="1">
    <citation type="submission" date="2013-09" db="EMBL/GenBank/DDBJ databases">
        <authorList>
            <consortium name="DOE Joint Genome Institute"/>
            <person name="Klenk H.-P."/>
            <person name="Huntemann M."/>
            <person name="Han J."/>
            <person name="Chen A."/>
            <person name="Kyrpides N."/>
            <person name="Mavromatis K."/>
            <person name="Markowitz V."/>
            <person name="Palaniappan K."/>
            <person name="Ivanova N."/>
            <person name="Schaumberg A."/>
            <person name="Pati A."/>
            <person name="Liolios K."/>
            <person name="Nordberg H.P."/>
            <person name="Cantor M.N."/>
            <person name="Hua S.X."/>
            <person name="Woyke T."/>
        </authorList>
    </citation>
    <scope>NUCLEOTIDE SEQUENCE [LARGE SCALE GENOMIC DNA]</scope>
    <source>
        <strain evidence="2 3">DSM 14336</strain>
        <plasmid evidence="3">1</plasmid>
    </source>
</reference>
<dbReference type="EMBL" id="CP006774">
    <property type="protein sequence ID" value="AHD03375.1"/>
    <property type="molecule type" value="Genomic_DNA"/>
</dbReference>
<dbReference type="RefSeq" id="WP_024092671.1">
    <property type="nucleotide sequence ID" value="NC_023146.1"/>
</dbReference>
<sequence>MIRFDEDTALKLNSRPFPVRFNGEDYRIVAQDPGGLVDVFRTPERTAQALLTPEQFRIWAAIAKSGGRGLPLRQLAARTGLKSVPNWVTIENKWRRLNRTSLSINYTQPVAPTTLRHTDSRQPKDTNTWILQK</sequence>
<dbReference type="HOGENOM" id="CLU_1904100_0_0_5"/>
<dbReference type="KEGG" id="lmd:METH_21360"/>
<proteinExistence type="predicted"/>
<feature type="region of interest" description="Disordered" evidence="1">
    <location>
        <begin position="114"/>
        <end position="133"/>
    </location>
</feature>
<name>V9W142_9RHOB</name>
<evidence type="ECO:0000313" key="2">
    <source>
        <dbReference type="EMBL" id="AHD03375.1"/>
    </source>
</evidence>
<gene>
    <name evidence="2" type="ORF">METH_21360</name>
</gene>
<keyword evidence="3" id="KW-1185">Reference proteome</keyword>
<geneLocation type="plasmid" evidence="3">
    <name>1</name>
</geneLocation>
<evidence type="ECO:0000256" key="1">
    <source>
        <dbReference type="SAM" id="MobiDB-lite"/>
    </source>
</evidence>
<keyword evidence="2" id="KW-0614">Plasmid</keyword>
<dbReference type="AlphaFoldDB" id="V9W142"/>
<organism evidence="2 3">
    <name type="scientific">Leisingera methylohalidivorans DSM 14336</name>
    <dbReference type="NCBI Taxonomy" id="999552"/>
    <lineage>
        <taxon>Bacteria</taxon>
        <taxon>Pseudomonadati</taxon>
        <taxon>Pseudomonadota</taxon>
        <taxon>Alphaproteobacteria</taxon>
        <taxon>Rhodobacterales</taxon>
        <taxon>Roseobacteraceae</taxon>
        <taxon>Leisingera</taxon>
    </lineage>
</organism>
<accession>V9W142</accession>